<protein>
    <recommendedName>
        <fullName evidence="1">FBD domain-containing protein</fullName>
    </recommendedName>
</protein>
<dbReference type="Proteomes" id="UP001374535">
    <property type="component" value="Chromosome 4"/>
</dbReference>
<gene>
    <name evidence="2" type="ORF">V8G54_012246</name>
</gene>
<proteinExistence type="predicted"/>
<dbReference type="InterPro" id="IPR006566">
    <property type="entry name" value="FBD"/>
</dbReference>
<feature type="domain" description="FBD" evidence="1">
    <location>
        <begin position="28"/>
        <end position="71"/>
    </location>
</feature>
<evidence type="ECO:0000259" key="1">
    <source>
        <dbReference type="Pfam" id="PF08387"/>
    </source>
</evidence>
<organism evidence="2 3">
    <name type="scientific">Vigna mungo</name>
    <name type="common">Black gram</name>
    <name type="synonym">Phaseolus mungo</name>
    <dbReference type="NCBI Taxonomy" id="3915"/>
    <lineage>
        <taxon>Eukaryota</taxon>
        <taxon>Viridiplantae</taxon>
        <taxon>Streptophyta</taxon>
        <taxon>Embryophyta</taxon>
        <taxon>Tracheophyta</taxon>
        <taxon>Spermatophyta</taxon>
        <taxon>Magnoliopsida</taxon>
        <taxon>eudicotyledons</taxon>
        <taxon>Gunneridae</taxon>
        <taxon>Pentapetalae</taxon>
        <taxon>rosids</taxon>
        <taxon>fabids</taxon>
        <taxon>Fabales</taxon>
        <taxon>Fabaceae</taxon>
        <taxon>Papilionoideae</taxon>
        <taxon>50 kb inversion clade</taxon>
        <taxon>NPAAA clade</taxon>
        <taxon>indigoferoid/millettioid clade</taxon>
        <taxon>Phaseoleae</taxon>
        <taxon>Vigna</taxon>
    </lineage>
</organism>
<sequence>MLKHCPKLQALSIYLYKLGEPKVDWPYPEFVPSCISSHLNTCSLENFGYLNDFRFARYIMHNARYLRAMKIKFYPFNKVGDKLNMKRDLSSCLKSSDTCTLSFK</sequence>
<reference evidence="2 3" key="1">
    <citation type="journal article" date="2023" name="Life. Sci Alliance">
        <title>Evolutionary insights into 3D genome organization and epigenetic landscape of Vigna mungo.</title>
        <authorList>
            <person name="Junaid A."/>
            <person name="Singh B."/>
            <person name="Bhatia S."/>
        </authorList>
    </citation>
    <scope>NUCLEOTIDE SEQUENCE [LARGE SCALE GENOMIC DNA]</scope>
    <source>
        <strain evidence="2">Urdbean</strain>
    </source>
</reference>
<dbReference type="EMBL" id="CP144697">
    <property type="protein sequence ID" value="WVZ14680.1"/>
    <property type="molecule type" value="Genomic_DNA"/>
</dbReference>
<evidence type="ECO:0000313" key="2">
    <source>
        <dbReference type="EMBL" id="WVZ14680.1"/>
    </source>
</evidence>
<accession>A0AAQ3NSS3</accession>
<dbReference type="AlphaFoldDB" id="A0AAQ3NSS3"/>
<keyword evidence="3" id="KW-1185">Reference proteome</keyword>
<name>A0AAQ3NSS3_VIGMU</name>
<evidence type="ECO:0000313" key="3">
    <source>
        <dbReference type="Proteomes" id="UP001374535"/>
    </source>
</evidence>
<dbReference type="Pfam" id="PF08387">
    <property type="entry name" value="FBD"/>
    <property type="match status" value="1"/>
</dbReference>